<comment type="caution">
    <text evidence="3">The sequence shown here is derived from an EMBL/GenBank/DDBJ whole genome shotgun (WGS) entry which is preliminary data.</text>
</comment>
<sequence length="498" mass="55308">MDTTFITIHDLSAECRILYVSNSVVDILGFYPEEVINHSSWDFFHPDEIPFAQAIYGRGISLDKAAVLNYAKIRSKDGQWIGCECVFSIVNDVLVGCVSRYTRGLKSQKRAIDAPIIRQLFSSSPRDPRYHMLSYISNKFTQSSDPHAHEPRAALFLNRFTRTLPIMFASNGLQNVLGISSDQLHNKSFYYCIQENCLPEAIRCLESAKANDSIAYLRFWYRNPTEDGSLAQRRRRRMMSDASSIQDDEDGGVPLNSHVETDYSDSPAAFSSGYNSSGNGNTRNSSHLYSSDSSTTMGRSEVFDHPMEAIYSTSTTPFNEEYGTSSLPSRAIELEAVVSCTSDGLVVVLRQARPFALDAIRQRPLHHKNGIYASPWASEPILPDATAEINEQVRKEYSSSGEPVYNPVYASEAQAQARPQGQTQSQPQPPAAQTVNPHIEGFMQSIREVAVFAWALTGLNGCLEQYSRGAPAPGAIPATLPVWERHASTFNSRDLVMG</sequence>
<dbReference type="Gene3D" id="3.30.450.20">
    <property type="entry name" value="PAS domain"/>
    <property type="match status" value="1"/>
</dbReference>
<feature type="compositionally biased region" description="Low complexity" evidence="1">
    <location>
        <begin position="271"/>
        <end position="294"/>
    </location>
</feature>
<dbReference type="EMBL" id="CAJPDQ010000001">
    <property type="protein sequence ID" value="CAF9903309.1"/>
    <property type="molecule type" value="Genomic_DNA"/>
</dbReference>
<dbReference type="CDD" id="cd00130">
    <property type="entry name" value="PAS"/>
    <property type="match status" value="1"/>
</dbReference>
<keyword evidence="4" id="KW-1185">Reference proteome</keyword>
<evidence type="ECO:0000313" key="4">
    <source>
        <dbReference type="Proteomes" id="UP000664169"/>
    </source>
</evidence>
<feature type="region of interest" description="Disordered" evidence="1">
    <location>
        <begin position="413"/>
        <end position="435"/>
    </location>
</feature>
<organism evidence="3 4">
    <name type="scientific">Gomphillus americanus</name>
    <dbReference type="NCBI Taxonomy" id="1940652"/>
    <lineage>
        <taxon>Eukaryota</taxon>
        <taxon>Fungi</taxon>
        <taxon>Dikarya</taxon>
        <taxon>Ascomycota</taxon>
        <taxon>Pezizomycotina</taxon>
        <taxon>Lecanoromycetes</taxon>
        <taxon>OSLEUM clade</taxon>
        <taxon>Ostropomycetidae</taxon>
        <taxon>Ostropales</taxon>
        <taxon>Graphidaceae</taxon>
        <taxon>Gomphilloideae</taxon>
        <taxon>Gomphillus</taxon>
    </lineage>
</organism>
<dbReference type="OrthoDB" id="411251at2759"/>
<proteinExistence type="predicted"/>
<dbReference type="Proteomes" id="UP000664169">
    <property type="component" value="Unassembled WGS sequence"/>
</dbReference>
<dbReference type="PROSITE" id="PS50112">
    <property type="entry name" value="PAS"/>
    <property type="match status" value="1"/>
</dbReference>
<accession>A0A8H3I7H7</accession>
<gene>
    <name evidence="3" type="ORF">GOMPHAMPRED_000183</name>
</gene>
<protein>
    <recommendedName>
        <fullName evidence="2">PAS domain-containing protein</fullName>
    </recommendedName>
</protein>
<feature type="region of interest" description="Disordered" evidence="1">
    <location>
        <begin position="230"/>
        <end position="299"/>
    </location>
</feature>
<reference evidence="3" key="1">
    <citation type="submission" date="2021-03" db="EMBL/GenBank/DDBJ databases">
        <authorList>
            <person name="Tagirdzhanova G."/>
        </authorList>
    </citation>
    <scope>NUCLEOTIDE SEQUENCE</scope>
</reference>
<dbReference type="NCBIfam" id="TIGR00229">
    <property type="entry name" value="sensory_box"/>
    <property type="match status" value="1"/>
</dbReference>
<evidence type="ECO:0000259" key="2">
    <source>
        <dbReference type="PROSITE" id="PS50112"/>
    </source>
</evidence>
<feature type="domain" description="PAS" evidence="2">
    <location>
        <begin position="1"/>
        <end position="63"/>
    </location>
</feature>
<dbReference type="InterPro" id="IPR013655">
    <property type="entry name" value="PAS_fold_3"/>
</dbReference>
<feature type="compositionally biased region" description="Low complexity" evidence="1">
    <location>
        <begin position="413"/>
        <end position="426"/>
    </location>
</feature>
<dbReference type="AlphaFoldDB" id="A0A8H3I7H7"/>
<dbReference type="SUPFAM" id="SSF55785">
    <property type="entry name" value="PYP-like sensor domain (PAS domain)"/>
    <property type="match status" value="1"/>
</dbReference>
<name>A0A8H3I7H7_9LECA</name>
<dbReference type="InterPro" id="IPR000014">
    <property type="entry name" value="PAS"/>
</dbReference>
<evidence type="ECO:0000256" key="1">
    <source>
        <dbReference type="SAM" id="MobiDB-lite"/>
    </source>
</evidence>
<evidence type="ECO:0000313" key="3">
    <source>
        <dbReference type="EMBL" id="CAF9903309.1"/>
    </source>
</evidence>
<dbReference type="Pfam" id="PF08447">
    <property type="entry name" value="PAS_3"/>
    <property type="match status" value="1"/>
</dbReference>
<dbReference type="InterPro" id="IPR035965">
    <property type="entry name" value="PAS-like_dom_sf"/>
</dbReference>